<accession>A0A7J0GID0</accession>
<dbReference type="GO" id="GO:0008270">
    <property type="term" value="F:zinc ion binding"/>
    <property type="evidence" value="ECO:0007669"/>
    <property type="project" value="InterPro"/>
</dbReference>
<dbReference type="GO" id="GO:0003676">
    <property type="term" value="F:nucleic acid binding"/>
    <property type="evidence" value="ECO:0007669"/>
    <property type="project" value="InterPro"/>
</dbReference>
<dbReference type="EMBL" id="BJWL01000021">
    <property type="protein sequence ID" value="GFZ10573.1"/>
    <property type="molecule type" value="Genomic_DNA"/>
</dbReference>
<reference evidence="2 3" key="1">
    <citation type="submission" date="2019-07" db="EMBL/GenBank/DDBJ databases">
        <title>De Novo Assembly of kiwifruit Actinidia rufa.</title>
        <authorList>
            <person name="Sugita-Konishi S."/>
            <person name="Sato K."/>
            <person name="Mori E."/>
            <person name="Abe Y."/>
            <person name="Kisaki G."/>
            <person name="Hamano K."/>
            <person name="Suezawa K."/>
            <person name="Otani M."/>
            <person name="Fukuda T."/>
            <person name="Manabe T."/>
            <person name="Gomi K."/>
            <person name="Tabuchi M."/>
            <person name="Akimitsu K."/>
            <person name="Kataoka I."/>
        </authorList>
    </citation>
    <scope>NUCLEOTIDE SEQUENCE [LARGE SCALE GENOMIC DNA]</scope>
    <source>
        <strain evidence="3">cv. Fuchu</strain>
    </source>
</reference>
<comment type="caution">
    <text evidence="2">The sequence shown here is derived from an EMBL/GenBank/DDBJ whole genome shotgun (WGS) entry which is preliminary data.</text>
</comment>
<proteinExistence type="predicted"/>
<evidence type="ECO:0000313" key="3">
    <source>
        <dbReference type="Proteomes" id="UP000585474"/>
    </source>
</evidence>
<evidence type="ECO:0000313" key="2">
    <source>
        <dbReference type="EMBL" id="GFZ10573.1"/>
    </source>
</evidence>
<dbReference type="OrthoDB" id="97058at2759"/>
<sequence length="274" mass="30837">MKRQKERVGTSNNDELQALVLEGSKERGRGQARGHQMGTGRGRRRSQPRDRTFKCFYYDQEGHIKRNCLKYKAQDQSSKTAVTTVMAVDESDILLAASADGKMLDSKGCSFTSSRGILRVSKENKEMLRGRKTRGVYRMLESVQRWGATVRHGSSGTRKKNGQGKQQLHRDMQIKRRVVRTREERCGEMEPDKLAKYVTLRHIPVGGVGHFGVEVQTLRSYGRAGPEAIRMENLKTSDYPLGGWKGRLLSPAHLDEFKPTYLGPSAVVSHGVSM</sequence>
<feature type="region of interest" description="Disordered" evidence="1">
    <location>
        <begin position="1"/>
        <end position="48"/>
    </location>
</feature>
<organism evidence="2 3">
    <name type="scientific">Actinidia rufa</name>
    <dbReference type="NCBI Taxonomy" id="165716"/>
    <lineage>
        <taxon>Eukaryota</taxon>
        <taxon>Viridiplantae</taxon>
        <taxon>Streptophyta</taxon>
        <taxon>Embryophyta</taxon>
        <taxon>Tracheophyta</taxon>
        <taxon>Spermatophyta</taxon>
        <taxon>Magnoliopsida</taxon>
        <taxon>eudicotyledons</taxon>
        <taxon>Gunneridae</taxon>
        <taxon>Pentapetalae</taxon>
        <taxon>asterids</taxon>
        <taxon>Ericales</taxon>
        <taxon>Actinidiaceae</taxon>
        <taxon>Actinidia</taxon>
    </lineage>
</organism>
<dbReference type="AlphaFoldDB" id="A0A7J0GID0"/>
<feature type="region of interest" description="Disordered" evidence="1">
    <location>
        <begin position="149"/>
        <end position="170"/>
    </location>
</feature>
<dbReference type="Proteomes" id="UP000585474">
    <property type="component" value="Unassembled WGS sequence"/>
</dbReference>
<dbReference type="SUPFAM" id="SSF57756">
    <property type="entry name" value="Retrovirus zinc finger-like domains"/>
    <property type="match status" value="1"/>
</dbReference>
<gene>
    <name evidence="2" type="ORF">Acr_21g0011720</name>
</gene>
<dbReference type="InterPro" id="IPR036875">
    <property type="entry name" value="Znf_CCHC_sf"/>
</dbReference>
<dbReference type="Gene3D" id="4.10.60.10">
    <property type="entry name" value="Zinc finger, CCHC-type"/>
    <property type="match status" value="1"/>
</dbReference>
<protein>
    <submittedName>
        <fullName evidence="2">Uncharacterized protein</fullName>
    </submittedName>
</protein>
<name>A0A7J0GID0_9ERIC</name>
<keyword evidence="3" id="KW-1185">Reference proteome</keyword>
<evidence type="ECO:0000256" key="1">
    <source>
        <dbReference type="SAM" id="MobiDB-lite"/>
    </source>
</evidence>